<evidence type="ECO:0000313" key="8">
    <source>
        <dbReference type="Proteomes" id="UP001154282"/>
    </source>
</evidence>
<comment type="subcellular location">
    <subcellularLocation>
        <location evidence="1">Nucleus</location>
    </subcellularLocation>
</comment>
<comment type="caution">
    <text evidence="7">The sequence shown here is derived from an EMBL/GenBank/DDBJ whole genome shotgun (WGS) entry which is preliminary data.</text>
</comment>
<keyword evidence="2" id="KW-0805">Transcription regulation</keyword>
<gene>
    <name evidence="7" type="ORF">LITE_LOCUS7470</name>
</gene>
<dbReference type="InterPro" id="IPR009057">
    <property type="entry name" value="Homeodomain-like_sf"/>
</dbReference>
<reference evidence="7" key="1">
    <citation type="submission" date="2022-08" db="EMBL/GenBank/DDBJ databases">
        <authorList>
            <person name="Gutierrez-Valencia J."/>
        </authorList>
    </citation>
    <scope>NUCLEOTIDE SEQUENCE</scope>
</reference>
<dbReference type="PANTHER" id="PTHR43952:SF60">
    <property type="entry name" value="PROTEIN RADIALIS-LIKE 3"/>
    <property type="match status" value="1"/>
</dbReference>
<evidence type="ECO:0000256" key="4">
    <source>
        <dbReference type="ARBA" id="ARBA00023242"/>
    </source>
</evidence>
<accession>A0AAV0I599</accession>
<evidence type="ECO:0000256" key="5">
    <source>
        <dbReference type="SAM" id="MobiDB-lite"/>
    </source>
</evidence>
<dbReference type="InterPro" id="IPR001005">
    <property type="entry name" value="SANT/Myb"/>
</dbReference>
<keyword evidence="3" id="KW-0804">Transcription</keyword>
<organism evidence="7 8">
    <name type="scientific">Linum tenue</name>
    <dbReference type="NCBI Taxonomy" id="586396"/>
    <lineage>
        <taxon>Eukaryota</taxon>
        <taxon>Viridiplantae</taxon>
        <taxon>Streptophyta</taxon>
        <taxon>Embryophyta</taxon>
        <taxon>Tracheophyta</taxon>
        <taxon>Spermatophyta</taxon>
        <taxon>Magnoliopsida</taxon>
        <taxon>eudicotyledons</taxon>
        <taxon>Gunneridae</taxon>
        <taxon>Pentapetalae</taxon>
        <taxon>rosids</taxon>
        <taxon>fabids</taxon>
        <taxon>Malpighiales</taxon>
        <taxon>Linaceae</taxon>
        <taxon>Linum</taxon>
    </lineage>
</organism>
<dbReference type="EMBL" id="CAMGYJ010000003">
    <property type="protein sequence ID" value="CAI0392248.1"/>
    <property type="molecule type" value="Genomic_DNA"/>
</dbReference>
<name>A0AAV0I599_9ROSI</name>
<protein>
    <recommendedName>
        <fullName evidence="6">Myb-like domain-containing protein</fullName>
    </recommendedName>
</protein>
<dbReference type="Gene3D" id="1.10.10.60">
    <property type="entry name" value="Homeodomain-like"/>
    <property type="match status" value="1"/>
</dbReference>
<dbReference type="SUPFAM" id="SSF46689">
    <property type="entry name" value="Homeodomain-like"/>
    <property type="match status" value="1"/>
</dbReference>
<dbReference type="PANTHER" id="PTHR43952">
    <property type="entry name" value="MYB FAMILY TRANSCRIPTION FACTOR-RELATED"/>
    <property type="match status" value="1"/>
</dbReference>
<dbReference type="AlphaFoldDB" id="A0AAV0I599"/>
<evidence type="ECO:0000259" key="6">
    <source>
        <dbReference type="SMART" id="SM00717"/>
    </source>
</evidence>
<evidence type="ECO:0000256" key="2">
    <source>
        <dbReference type="ARBA" id="ARBA00023015"/>
    </source>
</evidence>
<proteinExistence type="predicted"/>
<sequence length="107" mass="12495">MGEACSPLWTPKMNKLFEVALAMYDEDTPDRWEVIADVVGEGTTPDEVQSRYQCLVDDVERIETDDVPLPFYDDDDDEDEDCSSDYDYDYDDDFSDEEQRLKELELD</sequence>
<dbReference type="GO" id="GO:0003700">
    <property type="term" value="F:DNA-binding transcription factor activity"/>
    <property type="evidence" value="ECO:0007669"/>
    <property type="project" value="InterPro"/>
</dbReference>
<keyword evidence="8" id="KW-1185">Reference proteome</keyword>
<dbReference type="InterPro" id="IPR044636">
    <property type="entry name" value="RADIALIS-like"/>
</dbReference>
<evidence type="ECO:0000313" key="7">
    <source>
        <dbReference type="EMBL" id="CAI0392248.1"/>
    </source>
</evidence>
<evidence type="ECO:0000256" key="3">
    <source>
        <dbReference type="ARBA" id="ARBA00023163"/>
    </source>
</evidence>
<feature type="domain" description="Myb-like" evidence="6">
    <location>
        <begin position="5"/>
        <end position="58"/>
    </location>
</feature>
<dbReference type="SMART" id="SM00717">
    <property type="entry name" value="SANT"/>
    <property type="match status" value="1"/>
</dbReference>
<dbReference type="FunFam" id="1.10.10.60:FF:000154">
    <property type="entry name" value="Transcription factor SRM1"/>
    <property type="match status" value="1"/>
</dbReference>
<keyword evidence="4" id="KW-0539">Nucleus</keyword>
<feature type="compositionally biased region" description="Acidic residues" evidence="5">
    <location>
        <begin position="72"/>
        <end position="93"/>
    </location>
</feature>
<evidence type="ECO:0000256" key="1">
    <source>
        <dbReference type="ARBA" id="ARBA00004123"/>
    </source>
</evidence>
<dbReference type="GO" id="GO:0005634">
    <property type="term" value="C:nucleus"/>
    <property type="evidence" value="ECO:0007669"/>
    <property type="project" value="UniProtKB-SubCell"/>
</dbReference>
<feature type="region of interest" description="Disordered" evidence="5">
    <location>
        <begin position="65"/>
        <end position="93"/>
    </location>
</feature>
<dbReference type="Proteomes" id="UP001154282">
    <property type="component" value="Unassembled WGS sequence"/>
</dbReference>